<feature type="transmembrane region" description="Helical" evidence="6">
    <location>
        <begin position="184"/>
        <end position="202"/>
    </location>
</feature>
<evidence type="ECO:0000256" key="2">
    <source>
        <dbReference type="ARBA" id="ARBA00007375"/>
    </source>
</evidence>
<reference evidence="8" key="1">
    <citation type="submission" date="2015-07" db="EMBL/GenBank/DDBJ databases">
        <title>Draft genome sequence of the purine-degrading Gottschalkia purinilyticum DSM 1384 (formerly Clostridium purinilyticum).</title>
        <authorList>
            <person name="Poehlein A."/>
            <person name="Schiel-Bengelsdorf B."/>
            <person name="Bengelsdorf F.R."/>
            <person name="Daniel R."/>
            <person name="Duerre P."/>
        </authorList>
    </citation>
    <scope>NUCLEOTIDE SEQUENCE [LARGE SCALE GENOMIC DNA]</scope>
    <source>
        <strain evidence="8">DSM 1384</strain>
    </source>
</reference>
<dbReference type="Proteomes" id="UP000037267">
    <property type="component" value="Unassembled WGS sequence"/>
</dbReference>
<keyword evidence="5 6" id="KW-0472">Membrane</keyword>
<evidence type="ECO:0000256" key="1">
    <source>
        <dbReference type="ARBA" id="ARBA00004141"/>
    </source>
</evidence>
<gene>
    <name evidence="7" type="ORF">CLPU_18c00160</name>
</gene>
<evidence type="ECO:0000256" key="4">
    <source>
        <dbReference type="ARBA" id="ARBA00022989"/>
    </source>
</evidence>
<evidence type="ECO:0000313" key="7">
    <source>
        <dbReference type="EMBL" id="KNF07334.1"/>
    </source>
</evidence>
<feature type="transmembrane region" description="Helical" evidence="6">
    <location>
        <begin position="120"/>
        <end position="141"/>
    </location>
</feature>
<sequence length="250" mass="28880">MVIKVTSIGYKSLALKILLVIISILYISFLYIDFFNVRTFISSDVIKFIAIILCFFITLLTGEDSLNPRDLFLLKAGFFITILADLCLIIIDDFILGVSLFCMVQIFYSIRYKVDEFHPILVRFMIVFLVVMVIYLIVNFFVIKIDVLFAVALFYSICLIDSVVRGIKACKNNLYPYPNKYMIAYGMILFLLCDINVGLFNINRFINVSGDFGKLLHNTSFLLIWIFYIPSQVLLSLSGYDFNKKRNLKI</sequence>
<evidence type="ECO:0000256" key="6">
    <source>
        <dbReference type="SAM" id="Phobius"/>
    </source>
</evidence>
<name>A0A0L0W744_GOTPU</name>
<dbReference type="Pfam" id="PF07947">
    <property type="entry name" value="YhhN"/>
    <property type="match status" value="1"/>
</dbReference>
<dbReference type="EMBL" id="LGSS01000018">
    <property type="protein sequence ID" value="KNF07334.1"/>
    <property type="molecule type" value="Genomic_DNA"/>
</dbReference>
<evidence type="ECO:0000256" key="3">
    <source>
        <dbReference type="ARBA" id="ARBA00022692"/>
    </source>
</evidence>
<feature type="transmembrane region" description="Helical" evidence="6">
    <location>
        <begin position="222"/>
        <end position="240"/>
    </location>
</feature>
<proteinExistence type="inferred from homology"/>
<keyword evidence="4 6" id="KW-1133">Transmembrane helix</keyword>
<feature type="transmembrane region" description="Helical" evidence="6">
    <location>
        <begin position="147"/>
        <end position="164"/>
    </location>
</feature>
<keyword evidence="3 6" id="KW-0812">Transmembrane</keyword>
<dbReference type="AlphaFoldDB" id="A0A0L0W744"/>
<comment type="similarity">
    <text evidence="2">Belongs to the TMEM86 family.</text>
</comment>
<evidence type="ECO:0000256" key="5">
    <source>
        <dbReference type="ARBA" id="ARBA00023136"/>
    </source>
</evidence>
<feature type="transmembrane region" description="Helical" evidence="6">
    <location>
        <begin position="82"/>
        <end position="108"/>
    </location>
</feature>
<evidence type="ECO:0000313" key="8">
    <source>
        <dbReference type="Proteomes" id="UP000037267"/>
    </source>
</evidence>
<accession>A0A0L0W744</accession>
<keyword evidence="8" id="KW-1185">Reference proteome</keyword>
<comment type="caution">
    <text evidence="7">The sequence shown here is derived from an EMBL/GenBank/DDBJ whole genome shotgun (WGS) entry which is preliminary data.</text>
</comment>
<feature type="transmembrane region" description="Helical" evidence="6">
    <location>
        <begin position="44"/>
        <end position="62"/>
    </location>
</feature>
<dbReference type="STRING" id="1503.CLPU_18c00160"/>
<protein>
    <submittedName>
        <fullName evidence="7">Putative membrane protein</fullName>
    </submittedName>
</protein>
<dbReference type="InterPro" id="IPR012506">
    <property type="entry name" value="TMEM86B-like"/>
</dbReference>
<comment type="subcellular location">
    <subcellularLocation>
        <location evidence="1">Membrane</location>
        <topology evidence="1">Multi-pass membrane protein</topology>
    </subcellularLocation>
</comment>
<organism evidence="7 8">
    <name type="scientific">Gottschalkia purinilytica</name>
    <name type="common">Clostridium purinilyticum</name>
    <dbReference type="NCBI Taxonomy" id="1503"/>
    <lineage>
        <taxon>Bacteria</taxon>
        <taxon>Bacillati</taxon>
        <taxon>Bacillota</taxon>
        <taxon>Tissierellia</taxon>
        <taxon>Tissierellales</taxon>
        <taxon>Gottschalkiaceae</taxon>
        <taxon>Gottschalkia</taxon>
    </lineage>
</organism>
<feature type="transmembrane region" description="Helical" evidence="6">
    <location>
        <begin position="12"/>
        <end position="32"/>
    </location>
</feature>
<dbReference type="GO" id="GO:0016020">
    <property type="term" value="C:membrane"/>
    <property type="evidence" value="ECO:0007669"/>
    <property type="project" value="UniProtKB-SubCell"/>
</dbReference>